<evidence type="ECO:0000256" key="9">
    <source>
        <dbReference type="ARBA" id="ARBA00023264"/>
    </source>
</evidence>
<keyword evidence="7 10" id="KW-0472">Membrane</keyword>
<evidence type="ECO:0000256" key="6">
    <source>
        <dbReference type="ARBA" id="ARBA00023098"/>
    </source>
</evidence>
<accession>A0A1F4TXT6</accession>
<dbReference type="Pfam" id="PF02660">
    <property type="entry name" value="G3P_acyltransf"/>
    <property type="match status" value="1"/>
</dbReference>
<evidence type="ECO:0000313" key="11">
    <source>
        <dbReference type="EMBL" id="OGC36853.1"/>
    </source>
</evidence>
<dbReference type="EMBL" id="MEUF01000004">
    <property type="protein sequence ID" value="OGC36853.1"/>
    <property type="molecule type" value="Genomic_DNA"/>
</dbReference>
<evidence type="ECO:0000256" key="4">
    <source>
        <dbReference type="ARBA" id="ARBA00022692"/>
    </source>
</evidence>
<keyword evidence="5 10" id="KW-1133">Transmembrane helix</keyword>
<dbReference type="UniPathway" id="UPA00085"/>
<comment type="caution">
    <text evidence="11">The sequence shown here is derived from an EMBL/GenBank/DDBJ whole genome shotgun (WGS) entry which is preliminary data.</text>
</comment>
<keyword evidence="6 10" id="KW-0443">Lipid metabolism</keyword>
<keyword evidence="4 10" id="KW-0812">Transmembrane</keyword>
<dbReference type="GO" id="GO:0005886">
    <property type="term" value="C:plasma membrane"/>
    <property type="evidence" value="ECO:0007669"/>
    <property type="project" value="UniProtKB-SubCell"/>
</dbReference>
<evidence type="ECO:0000256" key="10">
    <source>
        <dbReference type="HAMAP-Rule" id="MF_01043"/>
    </source>
</evidence>
<comment type="function">
    <text evidence="10">Catalyzes the transfer of an acyl group from acyl-phosphate (acyl-PO(4)) to glycerol-3-phosphate (G3P) to form lysophosphatidic acid (LPA). This enzyme utilizes acyl-phosphate as fatty acyl donor, but not acyl-CoA or acyl-ACP.</text>
</comment>
<evidence type="ECO:0000256" key="5">
    <source>
        <dbReference type="ARBA" id="ARBA00022989"/>
    </source>
</evidence>
<name>A0A1F4TXT6_UNCSA</name>
<evidence type="ECO:0000256" key="8">
    <source>
        <dbReference type="ARBA" id="ARBA00023209"/>
    </source>
</evidence>
<feature type="transmembrane region" description="Helical" evidence="10">
    <location>
        <begin position="112"/>
        <end position="136"/>
    </location>
</feature>
<keyword evidence="1 10" id="KW-1003">Cell membrane</keyword>
<dbReference type="GO" id="GO:0043772">
    <property type="term" value="F:acyl-phosphate glycerol-3-phosphate acyltransferase activity"/>
    <property type="evidence" value="ECO:0007669"/>
    <property type="project" value="UniProtKB-UniRule"/>
</dbReference>
<comment type="subunit">
    <text evidence="10">Probably interacts with PlsX.</text>
</comment>
<keyword evidence="3 10" id="KW-0808">Transferase</keyword>
<comment type="pathway">
    <text evidence="10">Lipid metabolism; phospholipid metabolism.</text>
</comment>
<dbReference type="STRING" id="1802583.A2311_02935"/>
<feature type="transmembrane region" description="Helical" evidence="10">
    <location>
        <begin position="86"/>
        <end position="106"/>
    </location>
</feature>
<reference evidence="11 12" key="1">
    <citation type="journal article" date="2016" name="Nat. Commun.">
        <title>Thousands of microbial genomes shed light on interconnected biogeochemical processes in an aquifer system.</title>
        <authorList>
            <person name="Anantharaman K."/>
            <person name="Brown C.T."/>
            <person name="Hug L.A."/>
            <person name="Sharon I."/>
            <person name="Castelle C.J."/>
            <person name="Probst A.J."/>
            <person name="Thomas B.C."/>
            <person name="Singh A."/>
            <person name="Wilkins M.J."/>
            <person name="Karaoz U."/>
            <person name="Brodie E.L."/>
            <person name="Williams K.H."/>
            <person name="Hubbard S.S."/>
            <person name="Banfield J.F."/>
        </authorList>
    </citation>
    <scope>NUCLEOTIDE SEQUENCE [LARGE SCALE GENOMIC DNA]</scope>
</reference>
<feature type="transmembrane region" description="Helical" evidence="10">
    <location>
        <begin position="51"/>
        <end position="74"/>
    </location>
</feature>
<dbReference type="NCBIfam" id="TIGR00023">
    <property type="entry name" value="glycerol-3-phosphate 1-O-acyltransferase PlsY"/>
    <property type="match status" value="1"/>
</dbReference>
<dbReference type="HAMAP" id="MF_01043">
    <property type="entry name" value="PlsY"/>
    <property type="match status" value="1"/>
</dbReference>
<dbReference type="SMART" id="SM01207">
    <property type="entry name" value="G3P_acyltransf"/>
    <property type="match status" value="1"/>
</dbReference>
<organism evidence="11 12">
    <name type="scientific">candidate division WOR-1 bacterium RIFOXYB2_FULL_48_7</name>
    <dbReference type="NCBI Taxonomy" id="1802583"/>
    <lineage>
        <taxon>Bacteria</taxon>
        <taxon>Bacillati</taxon>
        <taxon>Saganbacteria</taxon>
    </lineage>
</organism>
<dbReference type="EC" id="2.3.1.275" evidence="10"/>
<dbReference type="Proteomes" id="UP000178951">
    <property type="component" value="Unassembled WGS sequence"/>
</dbReference>
<keyword evidence="9 10" id="KW-1208">Phospholipid metabolism</keyword>
<proteinExistence type="inferred from homology"/>
<keyword evidence="2 10" id="KW-0444">Lipid biosynthesis</keyword>
<keyword evidence="8 10" id="KW-0594">Phospholipid biosynthesis</keyword>
<dbReference type="InterPro" id="IPR003811">
    <property type="entry name" value="G3P_acylTferase_PlsY"/>
</dbReference>
<sequence length="211" mass="22889">MAWKKLLKALFLLVVSYLLGSIPFSHLFPKKIKNRDVRLAGTKNVGATNALVVGGPLVGLLALIGDVAKGYLAVILARYFDSPDSLVALVAILAVIGHDFSIFLGFKGGKGVATTGGILLALDPIFTLITLCLWVLTMLVVRYFIPSTMIIFCFLPVLMWIGSWHGEYILFALINALLGLYAHRENLGAFFAGQELTIAEAIDKLKNKNPA</sequence>
<dbReference type="PANTHER" id="PTHR30309">
    <property type="entry name" value="INNER MEMBRANE PROTEIN YGIH"/>
    <property type="match status" value="1"/>
</dbReference>
<comment type="catalytic activity">
    <reaction evidence="10">
        <text>an acyl phosphate + sn-glycerol 3-phosphate = a 1-acyl-sn-glycero-3-phosphate + phosphate</text>
        <dbReference type="Rhea" id="RHEA:34075"/>
        <dbReference type="ChEBI" id="CHEBI:43474"/>
        <dbReference type="ChEBI" id="CHEBI:57597"/>
        <dbReference type="ChEBI" id="CHEBI:57970"/>
        <dbReference type="ChEBI" id="CHEBI:59918"/>
        <dbReference type="EC" id="2.3.1.275"/>
    </reaction>
</comment>
<dbReference type="AlphaFoldDB" id="A0A1F4TXT6"/>
<feature type="transmembrane region" description="Helical" evidence="10">
    <location>
        <begin position="168"/>
        <end position="184"/>
    </location>
</feature>
<gene>
    <name evidence="10" type="primary">plsY</name>
    <name evidence="11" type="ORF">A2311_02935</name>
</gene>
<comment type="similarity">
    <text evidence="10">Belongs to the PlsY family.</text>
</comment>
<evidence type="ECO:0000256" key="1">
    <source>
        <dbReference type="ARBA" id="ARBA00022475"/>
    </source>
</evidence>
<evidence type="ECO:0000256" key="2">
    <source>
        <dbReference type="ARBA" id="ARBA00022516"/>
    </source>
</evidence>
<keyword evidence="11" id="KW-0012">Acyltransferase</keyword>
<dbReference type="PANTHER" id="PTHR30309:SF0">
    <property type="entry name" value="GLYCEROL-3-PHOSPHATE ACYLTRANSFERASE-RELATED"/>
    <property type="match status" value="1"/>
</dbReference>
<protein>
    <recommendedName>
        <fullName evidence="10">Glycerol-3-phosphate acyltransferase</fullName>
    </recommendedName>
    <alternativeName>
        <fullName evidence="10">Acyl-PO4 G3P acyltransferase</fullName>
    </alternativeName>
    <alternativeName>
        <fullName evidence="10">Acyl-phosphate--glycerol-3-phosphate acyltransferase</fullName>
    </alternativeName>
    <alternativeName>
        <fullName evidence="10">G3P acyltransferase</fullName>
        <shortName evidence="10">GPAT</shortName>
        <ecNumber evidence="10">2.3.1.275</ecNumber>
    </alternativeName>
    <alternativeName>
        <fullName evidence="10">Lysophosphatidic acid synthase</fullName>
        <shortName evidence="10">LPA synthase</shortName>
    </alternativeName>
</protein>
<evidence type="ECO:0000256" key="3">
    <source>
        <dbReference type="ARBA" id="ARBA00022679"/>
    </source>
</evidence>
<evidence type="ECO:0000256" key="7">
    <source>
        <dbReference type="ARBA" id="ARBA00023136"/>
    </source>
</evidence>
<comment type="subcellular location">
    <subcellularLocation>
        <location evidence="10">Cell membrane</location>
        <topology evidence="10">Multi-pass membrane protein</topology>
    </subcellularLocation>
</comment>
<evidence type="ECO:0000313" key="12">
    <source>
        <dbReference type="Proteomes" id="UP000178951"/>
    </source>
</evidence>
<dbReference type="GO" id="GO:0008654">
    <property type="term" value="P:phospholipid biosynthetic process"/>
    <property type="evidence" value="ECO:0007669"/>
    <property type="project" value="UniProtKB-UniRule"/>
</dbReference>